<keyword evidence="2" id="KW-1185">Reference proteome</keyword>
<evidence type="ECO:0000313" key="1">
    <source>
        <dbReference type="EMBL" id="KEZ78342.1"/>
    </source>
</evidence>
<evidence type="ECO:0000313" key="2">
    <source>
        <dbReference type="Proteomes" id="UP000028302"/>
    </source>
</evidence>
<dbReference type="EMBL" id="APNK01000005">
    <property type="protein sequence ID" value="KEZ78342.1"/>
    <property type="molecule type" value="Genomic_DNA"/>
</dbReference>
<sequence length="84" mass="9445">MTELPVNEFGDLVRRIRKGGLTKPCALFAIPERGVTKININSSRYSDYRDQYGDCFVGIYDCRITAGALEDDLYHAGVRLTEQA</sequence>
<proteinExistence type="predicted"/>
<protein>
    <submittedName>
        <fullName evidence="1">Uncharacterized protein</fullName>
    </submittedName>
</protein>
<organism evidence="1 2">
    <name type="scientific">Salinisphaera hydrothermalis (strain C41B8)</name>
    <dbReference type="NCBI Taxonomy" id="1304275"/>
    <lineage>
        <taxon>Bacteria</taxon>
        <taxon>Pseudomonadati</taxon>
        <taxon>Pseudomonadota</taxon>
        <taxon>Gammaproteobacteria</taxon>
        <taxon>Salinisphaerales</taxon>
        <taxon>Salinisphaeraceae</taxon>
        <taxon>Salinisphaera</taxon>
    </lineage>
</organism>
<dbReference type="AlphaFoldDB" id="A0A084INQ8"/>
<gene>
    <name evidence="1" type="ORF">C41B8_05553</name>
</gene>
<accession>A0A084INQ8</accession>
<dbReference type="STRING" id="1304275.C41B8_05553"/>
<comment type="caution">
    <text evidence="1">The sequence shown here is derived from an EMBL/GenBank/DDBJ whole genome shotgun (WGS) entry which is preliminary data.</text>
</comment>
<reference evidence="1 2" key="1">
    <citation type="submission" date="2013-03" db="EMBL/GenBank/DDBJ databases">
        <title>Salinisphaera hydrothermalis C41B8 Genome Sequencing.</title>
        <authorList>
            <person name="Li C."/>
            <person name="Lai Q."/>
            <person name="Shao Z."/>
        </authorList>
    </citation>
    <scope>NUCLEOTIDE SEQUENCE [LARGE SCALE GENOMIC DNA]</scope>
    <source>
        <strain evidence="1 2">C41B8</strain>
    </source>
</reference>
<name>A0A084INQ8_SALHC</name>
<dbReference type="Proteomes" id="UP000028302">
    <property type="component" value="Unassembled WGS sequence"/>
</dbReference>